<comment type="function">
    <text evidence="9">Part of the high-affinity ATP-driven potassium transport (or Kdp) system, which catalyzes the hydrolysis of ATP coupled with the electrogenic transport of potassium into the cytoplasm. This subunit binds the extracellular potassium ions and delivers the ions to the membrane domain of KdpB through an intramembrane tunnel.</text>
</comment>
<dbReference type="GO" id="GO:0008556">
    <property type="term" value="F:P-type potassium transmembrane transporter activity"/>
    <property type="evidence" value="ECO:0007669"/>
    <property type="project" value="InterPro"/>
</dbReference>
<evidence type="ECO:0000256" key="1">
    <source>
        <dbReference type="ARBA" id="ARBA00022448"/>
    </source>
</evidence>
<comment type="subunit">
    <text evidence="9">The system is composed of three essential subunits: KdpA, KdpB and KdpC.</text>
</comment>
<evidence type="ECO:0000256" key="5">
    <source>
        <dbReference type="ARBA" id="ARBA00022958"/>
    </source>
</evidence>
<dbReference type="Proteomes" id="UP000269271">
    <property type="component" value="Unassembled WGS sequence"/>
</dbReference>
<evidence type="ECO:0000313" key="11">
    <source>
        <dbReference type="Proteomes" id="UP000269271"/>
    </source>
</evidence>
<evidence type="ECO:0000256" key="6">
    <source>
        <dbReference type="ARBA" id="ARBA00022989"/>
    </source>
</evidence>
<feature type="transmembrane region" description="Helical" evidence="9">
    <location>
        <begin position="519"/>
        <end position="544"/>
    </location>
</feature>
<dbReference type="InterPro" id="IPR004623">
    <property type="entry name" value="KdpA"/>
</dbReference>
<evidence type="ECO:0000256" key="4">
    <source>
        <dbReference type="ARBA" id="ARBA00022692"/>
    </source>
</evidence>
<dbReference type="HAMAP" id="MF_00275">
    <property type="entry name" value="KdpA"/>
    <property type="match status" value="1"/>
</dbReference>
<keyword evidence="2 9" id="KW-1003">Cell membrane</keyword>
<feature type="transmembrane region" description="Helical" evidence="9">
    <location>
        <begin position="285"/>
        <end position="306"/>
    </location>
</feature>
<feature type="transmembrane region" description="Helical" evidence="9">
    <location>
        <begin position="565"/>
        <end position="588"/>
    </location>
</feature>
<comment type="similarity">
    <text evidence="9">Belongs to the KdpA family.</text>
</comment>
<keyword evidence="5 9" id="KW-0630">Potassium</keyword>
<feature type="transmembrane region" description="Helical" evidence="9">
    <location>
        <begin position="458"/>
        <end position="477"/>
    </location>
</feature>
<dbReference type="GO" id="GO:0005886">
    <property type="term" value="C:plasma membrane"/>
    <property type="evidence" value="ECO:0007669"/>
    <property type="project" value="UniProtKB-SubCell"/>
</dbReference>
<keyword evidence="3 9" id="KW-0633">Potassium transport</keyword>
<keyword evidence="7 9" id="KW-0406">Ion transport</keyword>
<dbReference type="GO" id="GO:0030955">
    <property type="term" value="F:potassium ion binding"/>
    <property type="evidence" value="ECO:0007669"/>
    <property type="project" value="UniProtKB-UniRule"/>
</dbReference>
<dbReference type="AlphaFoldDB" id="A0A3N8SRW8"/>
<evidence type="ECO:0000313" key="10">
    <source>
        <dbReference type="EMBL" id="RQT33343.1"/>
    </source>
</evidence>
<keyword evidence="8 9" id="KW-0472">Membrane</keyword>
<evidence type="ECO:0000256" key="8">
    <source>
        <dbReference type="ARBA" id="ARBA00023136"/>
    </source>
</evidence>
<reference evidence="10 11" key="1">
    <citation type="submission" date="2018-08" db="EMBL/GenBank/DDBJ databases">
        <title>Comparative analysis of Burkholderia isolates from Puerto Rico.</title>
        <authorList>
            <person name="Hall C."/>
            <person name="Sahl J."/>
            <person name="Wagner D."/>
        </authorList>
    </citation>
    <scope>NUCLEOTIDE SEQUENCE [LARGE SCALE GENOMIC DNA]</scope>
    <source>
        <strain evidence="10 11">Bp9001</strain>
    </source>
</reference>
<dbReference type="Pfam" id="PF03814">
    <property type="entry name" value="KdpA"/>
    <property type="match status" value="1"/>
</dbReference>
<evidence type="ECO:0000256" key="2">
    <source>
        <dbReference type="ARBA" id="ARBA00022475"/>
    </source>
</evidence>
<evidence type="ECO:0000256" key="7">
    <source>
        <dbReference type="ARBA" id="ARBA00023065"/>
    </source>
</evidence>
<evidence type="ECO:0000256" key="3">
    <source>
        <dbReference type="ARBA" id="ARBA00022538"/>
    </source>
</evidence>
<dbReference type="PANTHER" id="PTHR30607">
    <property type="entry name" value="POTASSIUM-TRANSPORTING ATPASE A CHAIN"/>
    <property type="match status" value="1"/>
</dbReference>
<protein>
    <recommendedName>
        <fullName evidence="9">Potassium-transporting ATPase potassium-binding subunit</fullName>
    </recommendedName>
    <alternativeName>
        <fullName evidence="9">ATP phosphohydrolase [potassium-transporting] A chain</fullName>
    </alternativeName>
    <alternativeName>
        <fullName evidence="9">Potassium-binding and translocating subunit A</fullName>
    </alternativeName>
    <alternativeName>
        <fullName evidence="9">Potassium-translocating ATPase A chain</fullName>
    </alternativeName>
</protein>
<proteinExistence type="inferred from homology"/>
<keyword evidence="6 9" id="KW-1133">Transmembrane helix</keyword>
<accession>A0A3N8SRW8</accession>
<feature type="transmembrane region" description="Helical" evidence="9">
    <location>
        <begin position="65"/>
        <end position="84"/>
    </location>
</feature>
<feature type="transmembrane region" description="Helical" evidence="9">
    <location>
        <begin position="410"/>
        <end position="437"/>
    </location>
</feature>
<feature type="transmembrane region" description="Helical" evidence="9">
    <location>
        <begin position="313"/>
        <end position="333"/>
    </location>
</feature>
<feature type="transmembrane region" description="Helical" evidence="9">
    <location>
        <begin position="6"/>
        <end position="27"/>
    </location>
</feature>
<feature type="transmembrane region" description="Helical" evidence="9">
    <location>
        <begin position="133"/>
        <end position="155"/>
    </location>
</feature>
<name>A0A3N8SRW8_9BURK</name>
<keyword evidence="4 9" id="KW-0812">Transmembrane</keyword>
<dbReference type="PANTHER" id="PTHR30607:SF2">
    <property type="entry name" value="POTASSIUM-TRANSPORTING ATPASE POTASSIUM-BINDING SUBUNIT"/>
    <property type="match status" value="1"/>
</dbReference>
<comment type="subcellular location">
    <subcellularLocation>
        <location evidence="9">Cell membrane</location>
        <topology evidence="9">Multi-pass membrane protein</topology>
    </subcellularLocation>
</comment>
<dbReference type="EMBL" id="QTQX01000004">
    <property type="protein sequence ID" value="RQT33343.1"/>
    <property type="molecule type" value="Genomic_DNA"/>
</dbReference>
<keyword evidence="1 9" id="KW-0813">Transport</keyword>
<evidence type="ECO:0000256" key="9">
    <source>
        <dbReference type="HAMAP-Rule" id="MF_00275"/>
    </source>
</evidence>
<dbReference type="PIRSF" id="PIRSF001294">
    <property type="entry name" value="K_ATPaseA"/>
    <property type="match status" value="1"/>
</dbReference>
<comment type="caution">
    <text evidence="10">The sequence shown here is derived from an EMBL/GenBank/DDBJ whole genome shotgun (WGS) entry which is preliminary data.</text>
</comment>
<gene>
    <name evidence="9" type="primary">kdpA</name>
    <name evidence="10" type="ORF">DF037_07065</name>
</gene>
<feature type="transmembrane region" description="Helical" evidence="9">
    <location>
        <begin position="176"/>
        <end position="198"/>
    </location>
</feature>
<dbReference type="RefSeq" id="WP_124616718.1">
    <property type="nucleotide sequence ID" value="NZ_JAPQZI010000041.1"/>
</dbReference>
<dbReference type="NCBIfam" id="TIGR00680">
    <property type="entry name" value="kdpA"/>
    <property type="match status" value="1"/>
</dbReference>
<sequence>MNANNLFQVLLFIVVLLAAAVPVARYLSAVMDGSSRVVRAFGPLERALYRIAGVDAGSEMNWKQYAVATIAFNALGALFLYGLLRLQGYLPGNPQQFGAMTVDGAFNTAVSFVTNTNWQDYTPEQTVSYLTQMLGLTVQNFLSAATGIVVVIALIRGFARHTAQTIGNFWVDLTRVTMYVLVPMSMIIAALLMSQGVIQNMKSYQDVPVLQASTYAAPKLDAQGNPVKDDKGNAVTVPTPLTKQTLAMGPVASQEAIKMLGTNGGGFFNANSAHPYENPTPFANFLQIFSILIIPAALCLVFGRMIGDRRQGIAVLAAMTVAFVIAIGVEVSAEQGGNPTLAALHVDQTTNALQPGGNMEGKETRFGIAQTGIFTVATTAASCGAVDTMHDSLTPLGGLVPMLLMQLGEVVYGGVGSGLYGMLVFALLAVFVAGLMIGRTPEYVGKKIEAYEMKMVSIVVLLTPLLVLVGTSIAVLADAGKAGIANPGPHGFSEILYAFSSAANNNGSAFAGLTVGTPFYNWMTAIAMWFGRFGTIVPVLAIAGSLAAKKRIAVTSGTLPTHGPLFVVLLLGTVLLVGALTYVPALALGPGVEHLMMWLGA</sequence>
<organism evidence="10 11">
    <name type="scientific">Burkholderia contaminans</name>
    <dbReference type="NCBI Taxonomy" id="488447"/>
    <lineage>
        <taxon>Bacteria</taxon>
        <taxon>Pseudomonadati</taxon>
        <taxon>Pseudomonadota</taxon>
        <taxon>Betaproteobacteria</taxon>
        <taxon>Burkholderiales</taxon>
        <taxon>Burkholderiaceae</taxon>
        <taxon>Burkholderia</taxon>
        <taxon>Burkholderia cepacia complex</taxon>
    </lineage>
</organism>